<dbReference type="SUPFAM" id="SSF53955">
    <property type="entry name" value="Lysozyme-like"/>
    <property type="match status" value="1"/>
</dbReference>
<dbReference type="OrthoDB" id="1654978at2"/>
<evidence type="ECO:0000313" key="4">
    <source>
        <dbReference type="Proteomes" id="UP000439550"/>
    </source>
</evidence>
<dbReference type="AlphaFoldDB" id="A0A7X1Z7A4"/>
<dbReference type="CDD" id="cd16891">
    <property type="entry name" value="CwlT-like"/>
    <property type="match status" value="1"/>
</dbReference>
<dbReference type="InterPro" id="IPR023346">
    <property type="entry name" value="Lysozyme-like_dom_sf"/>
</dbReference>
<protein>
    <submittedName>
        <fullName evidence="3">Lysozyme family protein</fullName>
    </submittedName>
</protein>
<proteinExistence type="predicted"/>
<comment type="subcellular location">
    <subcellularLocation>
        <location evidence="1">Cell surface</location>
    </subcellularLocation>
</comment>
<evidence type="ECO:0000313" key="3">
    <source>
        <dbReference type="EMBL" id="MQW39059.1"/>
    </source>
</evidence>
<dbReference type="EMBL" id="WITJ01000004">
    <property type="protein sequence ID" value="MQW39059.1"/>
    <property type="molecule type" value="Genomic_DNA"/>
</dbReference>
<organism evidence="3 4">
    <name type="scientific">Lactococcus hircilactis</name>
    <dbReference type="NCBI Taxonomy" id="1494462"/>
    <lineage>
        <taxon>Bacteria</taxon>
        <taxon>Bacillati</taxon>
        <taxon>Bacillota</taxon>
        <taxon>Bacilli</taxon>
        <taxon>Lactobacillales</taxon>
        <taxon>Streptococcaceae</taxon>
        <taxon>Lactococcus</taxon>
    </lineage>
</organism>
<name>A0A7X1Z7A4_9LACT</name>
<feature type="domain" description="CwlT-like lysozyme" evidence="2">
    <location>
        <begin position="29"/>
        <end position="191"/>
    </location>
</feature>
<sequence length="200" mass="22637">MIRKFVKLVVLVLVVLAGFYVYRAHENVKHVMAYKSAVEASLKKQGLQGDTNLALAIIYTETKGKSIDVMQSSESLSGQKDTIGTTSKSIEQGLSNLTKVLSYANEKDVDVWTGVQAYNYGKAYVDYIAQHGHKNTIAASKAYSRDVVAPSLGNRTKETYYHLTFESLWYNQGKLYVNGGNMFYAREVRMNMYLLRYLNW</sequence>
<evidence type="ECO:0000256" key="1">
    <source>
        <dbReference type="ARBA" id="ARBA00004241"/>
    </source>
</evidence>
<dbReference type="Gene3D" id="1.10.530.10">
    <property type="match status" value="1"/>
</dbReference>
<evidence type="ECO:0000259" key="2">
    <source>
        <dbReference type="Pfam" id="PF13702"/>
    </source>
</evidence>
<keyword evidence="4" id="KW-1185">Reference proteome</keyword>
<gene>
    <name evidence="3" type="ORF">GHI93_03715</name>
</gene>
<dbReference type="RefSeq" id="WP_153495717.1">
    <property type="nucleotide sequence ID" value="NZ_CAXYUY010000004.1"/>
</dbReference>
<comment type="caution">
    <text evidence="3">The sequence shown here is derived from an EMBL/GenBank/DDBJ whole genome shotgun (WGS) entry which is preliminary data.</text>
</comment>
<reference evidence="3 4" key="1">
    <citation type="submission" date="2019-10" db="EMBL/GenBank/DDBJ databases">
        <authorList>
            <person name="Dong K."/>
        </authorList>
    </citation>
    <scope>NUCLEOTIDE SEQUENCE [LARGE SCALE GENOMIC DNA]</scope>
    <source>
        <strain evidence="3 4">DSM 28960</strain>
    </source>
</reference>
<dbReference type="Pfam" id="PF13702">
    <property type="entry name" value="Lysozyme_like"/>
    <property type="match status" value="1"/>
</dbReference>
<dbReference type="InterPro" id="IPR047194">
    <property type="entry name" value="CwlT-like_lysozyme"/>
</dbReference>
<dbReference type="Proteomes" id="UP000439550">
    <property type="component" value="Unassembled WGS sequence"/>
</dbReference>
<accession>A0A7X1Z7A4</accession>
<dbReference type="GO" id="GO:0009986">
    <property type="term" value="C:cell surface"/>
    <property type="evidence" value="ECO:0007669"/>
    <property type="project" value="UniProtKB-SubCell"/>
</dbReference>